<dbReference type="AlphaFoldDB" id="A0A6L2J4Y8"/>
<dbReference type="InterPro" id="IPR043128">
    <property type="entry name" value="Rev_trsase/Diguanyl_cyclase"/>
</dbReference>
<reference evidence="1" key="1">
    <citation type="journal article" date="2019" name="Sci. Rep.">
        <title>Draft genome of Tanacetum cinerariifolium, the natural source of mosquito coil.</title>
        <authorList>
            <person name="Yamashiro T."/>
            <person name="Shiraishi A."/>
            <person name="Satake H."/>
            <person name="Nakayama K."/>
        </authorList>
    </citation>
    <scope>NUCLEOTIDE SEQUENCE</scope>
</reference>
<dbReference type="EMBL" id="BKCJ010000288">
    <property type="protein sequence ID" value="GEU31812.1"/>
    <property type="molecule type" value="Genomic_DNA"/>
</dbReference>
<evidence type="ECO:0000313" key="1">
    <source>
        <dbReference type="EMBL" id="GEU31812.1"/>
    </source>
</evidence>
<protein>
    <submittedName>
        <fullName evidence="1">Putative mitochondrial protein</fullName>
    </submittedName>
</protein>
<dbReference type="Gene3D" id="3.30.70.270">
    <property type="match status" value="1"/>
</dbReference>
<organism evidence="1">
    <name type="scientific">Tanacetum cinerariifolium</name>
    <name type="common">Dalmatian daisy</name>
    <name type="synonym">Chrysanthemum cinerariifolium</name>
    <dbReference type="NCBI Taxonomy" id="118510"/>
    <lineage>
        <taxon>Eukaryota</taxon>
        <taxon>Viridiplantae</taxon>
        <taxon>Streptophyta</taxon>
        <taxon>Embryophyta</taxon>
        <taxon>Tracheophyta</taxon>
        <taxon>Spermatophyta</taxon>
        <taxon>Magnoliopsida</taxon>
        <taxon>eudicotyledons</taxon>
        <taxon>Gunneridae</taxon>
        <taxon>Pentapetalae</taxon>
        <taxon>asterids</taxon>
        <taxon>campanulids</taxon>
        <taxon>Asterales</taxon>
        <taxon>Asteraceae</taxon>
        <taxon>Asteroideae</taxon>
        <taxon>Anthemideae</taxon>
        <taxon>Anthemidinae</taxon>
        <taxon>Tanacetum</taxon>
    </lineage>
</organism>
<gene>
    <name evidence="1" type="ORF">Tci_003790</name>
</gene>
<comment type="caution">
    <text evidence="1">The sequence shown here is derived from an EMBL/GenBank/DDBJ whole genome shotgun (WGS) entry which is preliminary data.</text>
</comment>
<name>A0A6L2J4Y8_TANCI</name>
<dbReference type="SUPFAM" id="SSF56672">
    <property type="entry name" value="DNA/RNA polymerases"/>
    <property type="match status" value="1"/>
</dbReference>
<accession>A0A6L2J4Y8</accession>
<sequence length="234" mass="27176">MPSQTRFAINIDEEGLRTTIATLMREEMEKLKEEMRNTVFSRVIEIEFPRFRGDDFMRWLFMCEHFFKVDNIADGQKANLISIHLHDIALMWHRQFVRIIEDIALHISLNALNGRNTFQKMKVIGHIGIKSASTILKPLLKEYYDVFAIPKELPSFRSHDHIIPLKEGTSPVNIIPYRQPPIQKDVIKRMTMRQNKLIAKPSKCVFGTSQVEYLSHIISDKAIATDPSKVQAMQ</sequence>
<dbReference type="InterPro" id="IPR043502">
    <property type="entry name" value="DNA/RNA_pol_sf"/>
</dbReference>
<proteinExistence type="predicted"/>